<dbReference type="Proteomes" id="UP000709295">
    <property type="component" value="Unassembled WGS sequence"/>
</dbReference>
<comment type="caution">
    <text evidence="1">The sequence shown here is derived from an EMBL/GenBank/DDBJ whole genome shotgun (WGS) entry which is preliminary data.</text>
</comment>
<organism evidence="1 2">
    <name type="scientific">Phytophthora aleatoria</name>
    <dbReference type="NCBI Taxonomy" id="2496075"/>
    <lineage>
        <taxon>Eukaryota</taxon>
        <taxon>Sar</taxon>
        <taxon>Stramenopiles</taxon>
        <taxon>Oomycota</taxon>
        <taxon>Peronosporomycetes</taxon>
        <taxon>Peronosporales</taxon>
        <taxon>Peronosporaceae</taxon>
        <taxon>Phytophthora</taxon>
    </lineage>
</organism>
<reference evidence="1" key="1">
    <citation type="submission" date="2021-01" db="EMBL/GenBank/DDBJ databases">
        <title>Phytophthora aleatoria, a newly-described species from Pinus radiata is distinct from Phytophthora cactorum isolates based on comparative genomics.</title>
        <authorList>
            <person name="Mcdougal R."/>
            <person name="Panda P."/>
            <person name="Williams N."/>
            <person name="Studholme D.J."/>
        </authorList>
    </citation>
    <scope>NUCLEOTIDE SEQUENCE</scope>
    <source>
        <strain evidence="1">NZFS 4037</strain>
    </source>
</reference>
<evidence type="ECO:0000313" key="1">
    <source>
        <dbReference type="EMBL" id="KAG6950248.1"/>
    </source>
</evidence>
<keyword evidence="2" id="KW-1185">Reference proteome</keyword>
<sequence length="62" mass="7309">MQRQLLNMQYMWSLVHANSVNIEWTHLYCARCECWYNDNLIAAFANALEDTYGNGTTIFCQQ</sequence>
<accession>A0A8J5IC62</accession>
<dbReference type="EMBL" id="JAENGY010001326">
    <property type="protein sequence ID" value="KAG6950248.1"/>
    <property type="molecule type" value="Genomic_DNA"/>
</dbReference>
<name>A0A8J5IC62_9STRA</name>
<gene>
    <name evidence="1" type="ORF">JG688_00014242</name>
</gene>
<evidence type="ECO:0000313" key="2">
    <source>
        <dbReference type="Proteomes" id="UP000709295"/>
    </source>
</evidence>
<proteinExistence type="predicted"/>
<dbReference type="AlphaFoldDB" id="A0A8J5IC62"/>
<protein>
    <submittedName>
        <fullName evidence="1">Uncharacterized protein</fullName>
    </submittedName>
</protein>